<proteinExistence type="inferred from homology"/>
<evidence type="ECO:0000259" key="3">
    <source>
        <dbReference type="Pfam" id="PF01575"/>
    </source>
</evidence>
<dbReference type="InterPro" id="IPR029069">
    <property type="entry name" value="HotDog_dom_sf"/>
</dbReference>
<protein>
    <recommendedName>
        <fullName evidence="3">MaoC-like domain-containing protein</fullName>
    </recommendedName>
</protein>
<dbReference type="PANTHER" id="PTHR43841:SF3">
    <property type="entry name" value="(3R)-HYDROXYACYL-ACP DEHYDRATASE SUBUNIT HADB"/>
    <property type="match status" value="1"/>
</dbReference>
<comment type="caution">
    <text evidence="4">The sequence shown here is derived from an EMBL/GenBank/DDBJ whole genome shotgun (WGS) entry which is preliminary data.</text>
</comment>
<feature type="compositionally biased region" description="Basic and acidic residues" evidence="2">
    <location>
        <begin position="13"/>
        <end position="32"/>
    </location>
</feature>
<keyword evidence="5" id="KW-1185">Reference proteome</keyword>
<evidence type="ECO:0000256" key="1">
    <source>
        <dbReference type="ARBA" id="ARBA00005254"/>
    </source>
</evidence>
<dbReference type="RefSeq" id="WP_160902276.1">
    <property type="nucleotide sequence ID" value="NZ_CP102850.1"/>
</dbReference>
<dbReference type="InterPro" id="IPR002539">
    <property type="entry name" value="MaoC-like_dom"/>
</dbReference>
<evidence type="ECO:0000313" key="5">
    <source>
        <dbReference type="Proteomes" id="UP000475545"/>
    </source>
</evidence>
<accession>A0A6L7GQ62</accession>
<dbReference type="EMBL" id="WMBR01000003">
    <property type="protein sequence ID" value="MXP22079.1"/>
    <property type="molecule type" value="Genomic_DNA"/>
</dbReference>
<reference evidence="4 5" key="1">
    <citation type="submission" date="2019-11" db="EMBL/GenBank/DDBJ databases">
        <title>Gordonia sp. nov., a novel actinobacterium isolated from mangrove soil in Hainan.</title>
        <authorList>
            <person name="Huang X."/>
            <person name="Xie Y."/>
            <person name="Chu X."/>
            <person name="Xiao K."/>
        </authorList>
    </citation>
    <scope>NUCLEOTIDE SEQUENCE [LARGE SCALE GENOMIC DNA]</scope>
    <source>
        <strain evidence="4 5">HNM0687</strain>
    </source>
</reference>
<dbReference type="Gene3D" id="3.10.129.10">
    <property type="entry name" value="Hotdog Thioesterase"/>
    <property type="match status" value="1"/>
</dbReference>
<dbReference type="PANTHER" id="PTHR43841">
    <property type="entry name" value="3-HYDROXYACYL-THIOESTER DEHYDRATASE HTDX-RELATED"/>
    <property type="match status" value="1"/>
</dbReference>
<sequence length="167" mass="17796">MSDVLGRPGLHGPEWHGPERHGPERHGPESHGTELLGHLWDAEEYLTLDRVRRYAEASGDSNAIHIDPAAARAVGLAAPVAHGLLLVAIILAYAQRWAGSSGAVITGCDTRFVRPVLVGEEPTVLHLTGTLASEGHITATVWVLDADGVTHRPVIRPIRLSYAPAPG</sequence>
<dbReference type="SUPFAM" id="SSF54637">
    <property type="entry name" value="Thioesterase/thiol ester dehydrase-isomerase"/>
    <property type="match status" value="1"/>
</dbReference>
<organism evidence="4 5">
    <name type="scientific">Gordonia mangrovi</name>
    <dbReference type="NCBI Taxonomy" id="2665643"/>
    <lineage>
        <taxon>Bacteria</taxon>
        <taxon>Bacillati</taxon>
        <taxon>Actinomycetota</taxon>
        <taxon>Actinomycetes</taxon>
        <taxon>Mycobacteriales</taxon>
        <taxon>Gordoniaceae</taxon>
        <taxon>Gordonia</taxon>
    </lineage>
</organism>
<dbReference type="CDD" id="cd03441">
    <property type="entry name" value="R_hydratase_like"/>
    <property type="match status" value="1"/>
</dbReference>
<dbReference type="Proteomes" id="UP000475545">
    <property type="component" value="Unassembled WGS sequence"/>
</dbReference>
<dbReference type="AlphaFoldDB" id="A0A6L7GQ62"/>
<dbReference type="Pfam" id="PF01575">
    <property type="entry name" value="MaoC_dehydratas"/>
    <property type="match status" value="1"/>
</dbReference>
<gene>
    <name evidence="4" type="ORF">GIY30_12060</name>
</gene>
<comment type="similarity">
    <text evidence="1">Belongs to the enoyl-CoA hydratase/isomerase family.</text>
</comment>
<evidence type="ECO:0000313" key="4">
    <source>
        <dbReference type="EMBL" id="MXP22079.1"/>
    </source>
</evidence>
<feature type="region of interest" description="Disordered" evidence="2">
    <location>
        <begin position="1"/>
        <end position="33"/>
    </location>
</feature>
<feature type="domain" description="MaoC-like" evidence="3">
    <location>
        <begin position="46"/>
        <end position="121"/>
    </location>
</feature>
<evidence type="ECO:0000256" key="2">
    <source>
        <dbReference type="SAM" id="MobiDB-lite"/>
    </source>
</evidence>
<name>A0A6L7GQ62_9ACTN</name>